<gene>
    <name evidence="7" type="ORF">WJU16_22350</name>
</gene>
<keyword evidence="3" id="KW-0378">Hydrolase</keyword>
<keyword evidence="1" id="KW-0645">Protease</keyword>
<dbReference type="EMBL" id="CP149822">
    <property type="protein sequence ID" value="WZN40708.1"/>
    <property type="molecule type" value="Genomic_DNA"/>
</dbReference>
<dbReference type="PROSITE" id="PS50249">
    <property type="entry name" value="MPN"/>
    <property type="match status" value="1"/>
</dbReference>
<keyword evidence="5" id="KW-0482">Metalloprotease</keyword>
<evidence type="ECO:0000256" key="1">
    <source>
        <dbReference type="ARBA" id="ARBA00022670"/>
    </source>
</evidence>
<evidence type="ECO:0000256" key="4">
    <source>
        <dbReference type="ARBA" id="ARBA00022833"/>
    </source>
</evidence>
<evidence type="ECO:0000256" key="5">
    <source>
        <dbReference type="ARBA" id="ARBA00023049"/>
    </source>
</evidence>
<evidence type="ECO:0000313" key="8">
    <source>
        <dbReference type="Proteomes" id="UP001485459"/>
    </source>
</evidence>
<dbReference type="InterPro" id="IPR020891">
    <property type="entry name" value="UPF0758_CS"/>
</dbReference>
<name>A0ABZ2YLS8_9BACT</name>
<sequence>MAVNTRRSFQVPEIILKYLPKVAPGQRETCNSIDYAFGCFIRSWNTAEIFLLEEFKVLLLDHSAGIIGLSSIGKGGRTSVVVDIRMILLLAIKAMATKIIVAHNHPSGNIRPSRADIRLTDQLSKACKIVEIELVDHLIIAPDKFFSFREDGSLSIT</sequence>
<protein>
    <submittedName>
        <fullName evidence="7">JAB domain-containing protein</fullName>
    </submittedName>
</protein>
<keyword evidence="8" id="KW-1185">Reference proteome</keyword>
<proteinExistence type="predicted"/>
<dbReference type="InterPro" id="IPR037518">
    <property type="entry name" value="MPN"/>
</dbReference>
<organism evidence="7 8">
    <name type="scientific">Chitinophaga pollutisoli</name>
    <dbReference type="NCBI Taxonomy" id="3133966"/>
    <lineage>
        <taxon>Bacteria</taxon>
        <taxon>Pseudomonadati</taxon>
        <taxon>Bacteroidota</taxon>
        <taxon>Chitinophagia</taxon>
        <taxon>Chitinophagales</taxon>
        <taxon>Chitinophagaceae</taxon>
        <taxon>Chitinophaga</taxon>
    </lineage>
</organism>
<dbReference type="RefSeq" id="WP_126247919.1">
    <property type="nucleotide sequence ID" value="NZ_CP149822.1"/>
</dbReference>
<keyword evidence="4" id="KW-0862">Zinc</keyword>
<evidence type="ECO:0000259" key="6">
    <source>
        <dbReference type="PROSITE" id="PS50249"/>
    </source>
</evidence>
<dbReference type="Pfam" id="PF04002">
    <property type="entry name" value="RadC"/>
    <property type="match status" value="1"/>
</dbReference>
<dbReference type="CDD" id="cd08071">
    <property type="entry name" value="MPN_DUF2466"/>
    <property type="match status" value="1"/>
</dbReference>
<accession>A0ABZ2YLS8</accession>
<feature type="domain" description="MPN" evidence="6">
    <location>
        <begin position="29"/>
        <end position="154"/>
    </location>
</feature>
<keyword evidence="2" id="KW-0479">Metal-binding</keyword>
<evidence type="ECO:0000313" key="7">
    <source>
        <dbReference type="EMBL" id="WZN40708.1"/>
    </source>
</evidence>
<dbReference type="Gene3D" id="3.40.140.10">
    <property type="entry name" value="Cytidine Deaminase, domain 2"/>
    <property type="match status" value="1"/>
</dbReference>
<dbReference type="InterPro" id="IPR001405">
    <property type="entry name" value="UPF0758"/>
</dbReference>
<dbReference type="Proteomes" id="UP001485459">
    <property type="component" value="Chromosome"/>
</dbReference>
<evidence type="ECO:0000256" key="3">
    <source>
        <dbReference type="ARBA" id="ARBA00022801"/>
    </source>
</evidence>
<reference evidence="8" key="1">
    <citation type="submission" date="2024-03" db="EMBL/GenBank/DDBJ databases">
        <title>Chitinophaga horti sp. nov., isolated from garden soil.</title>
        <authorList>
            <person name="Lee D.S."/>
            <person name="Han D.M."/>
            <person name="Baek J.H."/>
            <person name="Choi D.G."/>
            <person name="Jeon J.H."/>
            <person name="Jeon C.O."/>
        </authorList>
    </citation>
    <scope>NUCLEOTIDE SEQUENCE [LARGE SCALE GENOMIC DNA]</scope>
    <source>
        <strain evidence="8">GPA1</strain>
    </source>
</reference>
<dbReference type="PROSITE" id="PS01302">
    <property type="entry name" value="UPF0758"/>
    <property type="match status" value="1"/>
</dbReference>
<dbReference type="InterPro" id="IPR025657">
    <property type="entry name" value="RadC_JAB"/>
</dbReference>
<evidence type="ECO:0000256" key="2">
    <source>
        <dbReference type="ARBA" id="ARBA00022723"/>
    </source>
</evidence>
<dbReference type="PANTHER" id="PTHR30471:SF3">
    <property type="entry name" value="UPF0758 PROTEIN YEES-RELATED"/>
    <property type="match status" value="1"/>
</dbReference>
<dbReference type="PANTHER" id="PTHR30471">
    <property type="entry name" value="DNA REPAIR PROTEIN RADC"/>
    <property type="match status" value="1"/>
</dbReference>